<protein>
    <submittedName>
        <fullName evidence="1">Uncharacterized protein</fullName>
    </submittedName>
</protein>
<comment type="caution">
    <text evidence="1">The sequence shown here is derived from an EMBL/GenBank/DDBJ whole genome shotgun (WGS) entry which is preliminary data.</text>
</comment>
<organism evidence="1 2">
    <name type="scientific">Marine Group I thaumarchaeote</name>
    <dbReference type="NCBI Taxonomy" id="2511932"/>
    <lineage>
        <taxon>Archaea</taxon>
        <taxon>Nitrososphaerota</taxon>
        <taxon>Marine Group I</taxon>
    </lineage>
</organism>
<proteinExistence type="predicted"/>
<gene>
    <name evidence="1" type="ORF">HX804_04570</name>
</gene>
<dbReference type="AlphaFoldDB" id="A0A7K4NMK0"/>
<name>A0A7K4NMK0_9ARCH</name>
<dbReference type="EMBL" id="JACAST010000045">
    <property type="protein sequence ID" value="NWK02556.1"/>
    <property type="molecule type" value="Genomic_DNA"/>
</dbReference>
<reference evidence="1 2" key="1">
    <citation type="journal article" date="2019" name="Environ. Microbiol.">
        <title>Genomics insights into ecotype formation of ammonia-oxidizing archaea in the deep ocean.</title>
        <authorList>
            <person name="Wang Y."/>
            <person name="Huang J.M."/>
            <person name="Cui G.J."/>
            <person name="Nunoura T."/>
            <person name="Takaki Y."/>
            <person name="Li W.L."/>
            <person name="Li J."/>
            <person name="Gao Z.M."/>
            <person name="Takai K."/>
            <person name="Zhang A.Q."/>
            <person name="Stepanauskas R."/>
        </authorList>
    </citation>
    <scope>NUCLEOTIDE SEQUENCE [LARGE SCALE GENOMIC DNA]</scope>
    <source>
        <strain evidence="1 2">N8</strain>
    </source>
</reference>
<accession>A0A7K4NMK0</accession>
<sequence>MELREKYPVSKTYEILDGFDIHRTSAQIFAIVKIFDKIKNRTDIRFYRWFNKHGEWKIPQWGISIIDHPEIFTPDVINRISKLKEKPNAETGGSYNGK</sequence>
<dbReference type="Proteomes" id="UP000529843">
    <property type="component" value="Unassembled WGS sequence"/>
</dbReference>
<evidence type="ECO:0000313" key="2">
    <source>
        <dbReference type="Proteomes" id="UP000529843"/>
    </source>
</evidence>
<evidence type="ECO:0000313" key="1">
    <source>
        <dbReference type="EMBL" id="NWK02556.1"/>
    </source>
</evidence>